<keyword evidence="17" id="KW-1185">Reference proteome</keyword>
<gene>
    <name evidence="16" type="ORF">DRE_00996</name>
</gene>
<dbReference type="GO" id="GO:0098609">
    <property type="term" value="P:cell-cell adhesion"/>
    <property type="evidence" value="ECO:0007669"/>
    <property type="project" value="InterPro"/>
</dbReference>
<dbReference type="Proteomes" id="UP000024837">
    <property type="component" value="Unassembled WGS sequence"/>
</dbReference>
<dbReference type="InterPro" id="IPR026858">
    <property type="entry name" value="Vezatin"/>
</dbReference>
<comment type="subcellular location">
    <subcellularLocation>
        <location evidence="2">Cell junction</location>
        <location evidence="2">Adherens junction</location>
    </subcellularLocation>
    <subcellularLocation>
        <location evidence="3">Cell membrane</location>
        <topology evidence="3">Multi-pass membrane protein</topology>
    </subcellularLocation>
    <subcellularLocation>
        <location evidence="1">Nucleus</location>
    </subcellularLocation>
</comment>
<dbReference type="GO" id="GO:0005886">
    <property type="term" value="C:plasma membrane"/>
    <property type="evidence" value="ECO:0007669"/>
    <property type="project" value="UniProtKB-SubCell"/>
</dbReference>
<evidence type="ECO:0000256" key="8">
    <source>
        <dbReference type="ARBA" id="ARBA00022949"/>
    </source>
</evidence>
<dbReference type="EMBL" id="KI966433">
    <property type="protein sequence ID" value="EWC44937.1"/>
    <property type="molecule type" value="Genomic_DNA"/>
</dbReference>
<accession>W7HXQ8</accession>
<keyword evidence="11 14" id="KW-0472">Membrane</keyword>
<dbReference type="InterPro" id="IPR026859">
    <property type="entry name" value="Myosin-bd"/>
</dbReference>
<feature type="region of interest" description="Disordered" evidence="13">
    <location>
        <begin position="26"/>
        <end position="52"/>
    </location>
</feature>
<dbReference type="HOGENOM" id="CLU_005766_2_0_1"/>
<feature type="compositionally biased region" description="Low complexity" evidence="13">
    <location>
        <begin position="421"/>
        <end position="432"/>
    </location>
</feature>
<evidence type="ECO:0000256" key="12">
    <source>
        <dbReference type="ARBA" id="ARBA00023242"/>
    </source>
</evidence>
<keyword evidence="9 14" id="KW-1133">Transmembrane helix</keyword>
<evidence type="ECO:0000256" key="3">
    <source>
        <dbReference type="ARBA" id="ARBA00004651"/>
    </source>
</evidence>
<comment type="similarity">
    <text evidence="4">Belongs to the vezatin family.</text>
</comment>
<evidence type="ECO:0000256" key="13">
    <source>
        <dbReference type="SAM" id="MobiDB-lite"/>
    </source>
</evidence>
<protein>
    <recommendedName>
        <fullName evidence="5">Vezatin</fullName>
    </recommendedName>
</protein>
<dbReference type="Pfam" id="PF12632">
    <property type="entry name" value="Vezatin"/>
    <property type="match status" value="1"/>
</dbReference>
<evidence type="ECO:0000256" key="10">
    <source>
        <dbReference type="ARBA" id="ARBA00023054"/>
    </source>
</evidence>
<evidence type="ECO:0000256" key="6">
    <source>
        <dbReference type="ARBA" id="ARBA00022475"/>
    </source>
</evidence>
<evidence type="ECO:0000256" key="14">
    <source>
        <dbReference type="SAM" id="Phobius"/>
    </source>
</evidence>
<keyword evidence="8" id="KW-0965">Cell junction</keyword>
<evidence type="ECO:0000256" key="1">
    <source>
        <dbReference type="ARBA" id="ARBA00004123"/>
    </source>
</evidence>
<dbReference type="PANTHER" id="PTHR15989">
    <property type="entry name" value="VEZATIN"/>
    <property type="match status" value="1"/>
</dbReference>
<keyword evidence="6" id="KW-1003">Cell membrane</keyword>
<evidence type="ECO:0000256" key="9">
    <source>
        <dbReference type="ARBA" id="ARBA00022989"/>
    </source>
</evidence>
<proteinExistence type="inferred from homology"/>
<feature type="transmembrane region" description="Helical" evidence="14">
    <location>
        <begin position="158"/>
        <end position="177"/>
    </location>
</feature>
<keyword evidence="10" id="KW-0175">Coiled coil</keyword>
<organism evidence="16 17">
    <name type="scientific">Drechslerella stenobrocha 248</name>
    <dbReference type="NCBI Taxonomy" id="1043628"/>
    <lineage>
        <taxon>Eukaryota</taxon>
        <taxon>Fungi</taxon>
        <taxon>Dikarya</taxon>
        <taxon>Ascomycota</taxon>
        <taxon>Pezizomycotina</taxon>
        <taxon>Orbiliomycetes</taxon>
        <taxon>Orbiliales</taxon>
        <taxon>Orbiliaceae</taxon>
        <taxon>Drechslerella</taxon>
    </lineage>
</organism>
<evidence type="ECO:0000313" key="16">
    <source>
        <dbReference type="EMBL" id="EWC44937.1"/>
    </source>
</evidence>
<sequence>MEPLVFRDSPLAEYLEGEGENLVDLDWSMEPSDSNDARSSSRSPSPRPLNFAPSLAIAPKARKKSLRPLQIRNPQWYRRANLKDVLSGGLKSRLATGENLQFIERFRYILVASQLLNEQASVANYDIRDPSALPTPQAVAGGPFPAVITWFGSPSPRFYAYTAASIIILSILVSYLSRGGPERKVAFGRSRAAITLLLSIVLALLVFAHLRRTKLRNLRTDAIAAAEQFVDSCQAFDLVAGNAITLIQEIELVSRGYRLSQPLPPITRLERADSTRKCARLRRTIAESLRLLTSPTGRAIEALAPFPRSSDLEKFYDVYDILPADIRDASTDEMEFSDDPESLRALKAIFNRLYTARKIFVCRLLALEAAGGRKDHLQWHAVVEQLRSLGRLSADLAGEIRTILTEETDFKIPPTPKSAHHSASFGSSAPAANRERLRQQLRRFNSLSTSVRGLQAKMHLLREGTDRALQSSQEPAFVDGFAPEMLMQYDEIGEDLRRLIAEWESGRAALSAALTEKGATASPAGSRPVSFILAQGLNSPGMSTAGTLVGGSPRNSGNWEDADADGMLRKRSSLGPDSLRLLGGAGGGLTSDEEEVFEAMSEPAAAGRHRSRLTREERVAKMKEDRQRVVEARQKAEASVSLVRELRDVLESRAALHPAVARRSLPAPTKSRLSLELIKAADGGIEAVAGRQSAPATPLLAVQAPLEEEEQAIQRVELTE</sequence>
<dbReference type="GO" id="GO:0017022">
    <property type="term" value="F:myosin binding"/>
    <property type="evidence" value="ECO:0007669"/>
    <property type="project" value="InterPro"/>
</dbReference>
<dbReference type="PANTHER" id="PTHR15989:SF5">
    <property type="entry name" value="VEZATIN"/>
    <property type="match status" value="1"/>
</dbReference>
<evidence type="ECO:0000256" key="7">
    <source>
        <dbReference type="ARBA" id="ARBA00022692"/>
    </source>
</evidence>
<evidence type="ECO:0000256" key="11">
    <source>
        <dbReference type="ARBA" id="ARBA00023136"/>
    </source>
</evidence>
<feature type="transmembrane region" description="Helical" evidence="14">
    <location>
        <begin position="192"/>
        <end position="210"/>
    </location>
</feature>
<dbReference type="GO" id="GO:0005634">
    <property type="term" value="C:nucleus"/>
    <property type="evidence" value="ECO:0007669"/>
    <property type="project" value="UniProtKB-SubCell"/>
</dbReference>
<evidence type="ECO:0000256" key="4">
    <source>
        <dbReference type="ARBA" id="ARBA00007245"/>
    </source>
</evidence>
<evidence type="ECO:0000259" key="15">
    <source>
        <dbReference type="Pfam" id="PF12632"/>
    </source>
</evidence>
<evidence type="ECO:0000313" key="17">
    <source>
        <dbReference type="Proteomes" id="UP000024837"/>
    </source>
</evidence>
<keyword evidence="7 14" id="KW-0812">Transmembrane</keyword>
<dbReference type="OrthoDB" id="21151at2759"/>
<feature type="domain" description="Myosin-binding" evidence="15">
    <location>
        <begin position="191"/>
        <end position="457"/>
    </location>
</feature>
<evidence type="ECO:0000256" key="2">
    <source>
        <dbReference type="ARBA" id="ARBA00004536"/>
    </source>
</evidence>
<name>W7HXQ8_9PEZI</name>
<keyword evidence="12" id="KW-0539">Nucleus</keyword>
<evidence type="ECO:0000256" key="5">
    <source>
        <dbReference type="ARBA" id="ARBA00018125"/>
    </source>
</evidence>
<feature type="region of interest" description="Disordered" evidence="13">
    <location>
        <begin position="411"/>
        <end position="432"/>
    </location>
</feature>
<reference evidence="16 17" key="1">
    <citation type="submission" date="2013-05" db="EMBL/GenBank/DDBJ databases">
        <title>Drechslerella stenobrocha genome reveals carnivorous origination and mechanical trapping mechanism of predatory fungi.</title>
        <authorList>
            <person name="Liu X."/>
            <person name="Zhang W."/>
            <person name="Liu K."/>
        </authorList>
    </citation>
    <scope>NUCLEOTIDE SEQUENCE [LARGE SCALE GENOMIC DNA]</scope>
    <source>
        <strain evidence="16 17">248</strain>
    </source>
</reference>
<dbReference type="AlphaFoldDB" id="W7HXQ8"/>